<reference evidence="1 2" key="1">
    <citation type="journal article" date="2021" name="Hortic Res">
        <title>High-quality reference genome and annotation aids understanding of berry development for evergreen blueberry (Vaccinium darrowii).</title>
        <authorList>
            <person name="Yu J."/>
            <person name="Hulse-Kemp A.M."/>
            <person name="Babiker E."/>
            <person name="Staton M."/>
        </authorList>
    </citation>
    <scope>NUCLEOTIDE SEQUENCE [LARGE SCALE GENOMIC DNA]</scope>
    <source>
        <strain evidence="2">cv. NJ 8807/NJ 8810</strain>
        <tissue evidence="1">Young leaf</tissue>
    </source>
</reference>
<evidence type="ECO:0000313" key="2">
    <source>
        <dbReference type="Proteomes" id="UP000828048"/>
    </source>
</evidence>
<proteinExistence type="predicted"/>
<keyword evidence="2" id="KW-1185">Reference proteome</keyword>
<protein>
    <submittedName>
        <fullName evidence="1">Uncharacterized protein</fullName>
    </submittedName>
</protein>
<evidence type="ECO:0000313" key="1">
    <source>
        <dbReference type="EMBL" id="KAH7847020.1"/>
    </source>
</evidence>
<sequence>MERSVLVEENHQRRDSTPISKSSGPIIRIDAISIELAGAMENNHEASKCEHFSIRGYAAEMRKKDMSVCLPFPCDGNQNVLEEQTNLLPPLHVAKFRWWRCQSCVREAGPTGATEEIGIVCDHFQSGLISSSTCPHIFPSDTAMVLSDMQRSPDLVNLARRKSDGYDSGNIDEIYLSSCGYTKLNKHEVQRAPVVGHGNGARADENPMRDLTASNPCSIREIHTDIPNVLVSKTRGFVDPCVPNYRIHTSADVKNPEHMIRNCSEIRQMGTLASSDGEQSIASMALHRMNFSDGQTTKLPYVDLEENDEILAETSHRDQQMDSPSSSMRQRTRKVRLLTELLGSKRNSKNDRIRTEGGPAGIPTMSSGLDAVSARRDHLPVQESPKKHLEDPKGKRKMSLDKEGKSPRDLICPSKLTKKPRVFREDSDITKRRIDGNPTQSDKKNKQIQFAGRYSPSMPQGGVMRKINQVKIGDVGNYSTASDGAVSKSAHNSSMTKSGMRPYFRSSLSPQESEEKAILCKKKNKQVGAGKASLVPKKTSMLGESSIMRNCFGIKETEPSAQISIRGKGLDLSLNSLVVVPRNEKGGIPKGGDGSVLAPRRDTPRDDTQQRKVITHIGESRASHKTAPDRFFRKGLLCDLNENIAGNRISPLREMQNPVPRVENGSSSHHQHLDFSGTHSSEEVREQGNDDIPMEIVELLARNQYERYRHETERNFFFSKQTNDKRDAELIGFPRVHGNRMLKSLQEDKCHVMNPVSGMGIVRTGENVGPIKQNPSKCLSDFRGNNFHFGQLDGNSAFAGFSAFSKYNEKQAAGVQISNSVRTSDPQYCNWKGSPNGSRQSEEAGGPNHLAFGFNVPQMHSPQSSNFEFHSQFPKPPREGRRMLGDHNLNFMKPNANDLEKLKRNSDSESIRRESAEYPFVNHHRGFDLNEKVPGSLDLNSNETIPAMQLLSLMDAGVQSTSAFSLDGSPKVFTKPFFPCPNHPKVLEKPLFAYDYHLNQGPGSYNDIPRNPPSAFYGRNIAEKSCECPPAVPAVGAFVSPFRNDVNFKRGAGFKKSEERGKTLEQSRGPKSQKSASTSGVLRTSCQSYPVQNKQKGIVYPSDTNFMDLETRCMNGTVFPIKSISKNEICTLNRNPADFSIPEAGNEYMISGKDLKFGKKGYSKGRSGLNNGDGRKRQRVTKLK</sequence>
<comment type="caution">
    <text evidence="1">The sequence shown here is derived from an EMBL/GenBank/DDBJ whole genome shotgun (WGS) entry which is preliminary data.</text>
</comment>
<dbReference type="Proteomes" id="UP000828048">
    <property type="component" value="Chromosome 5"/>
</dbReference>
<accession>A0ACB7Y289</accession>
<gene>
    <name evidence="1" type="ORF">Vadar_020871</name>
</gene>
<name>A0ACB7Y289_9ERIC</name>
<dbReference type="EMBL" id="CM037155">
    <property type="protein sequence ID" value="KAH7847020.1"/>
    <property type="molecule type" value="Genomic_DNA"/>
</dbReference>
<organism evidence="1 2">
    <name type="scientific">Vaccinium darrowii</name>
    <dbReference type="NCBI Taxonomy" id="229202"/>
    <lineage>
        <taxon>Eukaryota</taxon>
        <taxon>Viridiplantae</taxon>
        <taxon>Streptophyta</taxon>
        <taxon>Embryophyta</taxon>
        <taxon>Tracheophyta</taxon>
        <taxon>Spermatophyta</taxon>
        <taxon>Magnoliopsida</taxon>
        <taxon>eudicotyledons</taxon>
        <taxon>Gunneridae</taxon>
        <taxon>Pentapetalae</taxon>
        <taxon>asterids</taxon>
        <taxon>Ericales</taxon>
        <taxon>Ericaceae</taxon>
        <taxon>Vaccinioideae</taxon>
        <taxon>Vaccinieae</taxon>
        <taxon>Vaccinium</taxon>
    </lineage>
</organism>